<feature type="transmembrane region" description="Helical" evidence="5">
    <location>
        <begin position="257"/>
        <end position="281"/>
    </location>
</feature>
<gene>
    <name evidence="6" type="ORF">EURHEDRAFT_534415</name>
</gene>
<dbReference type="Pfam" id="PF07690">
    <property type="entry name" value="MFS_1"/>
    <property type="match status" value="1"/>
</dbReference>
<evidence type="ECO:0000256" key="4">
    <source>
        <dbReference type="ARBA" id="ARBA00023136"/>
    </source>
</evidence>
<dbReference type="AlphaFoldDB" id="A0A017S008"/>
<dbReference type="RefSeq" id="XP_040634063.1">
    <property type="nucleotide sequence ID" value="XM_040787289.1"/>
</dbReference>
<feature type="transmembrane region" description="Helical" evidence="5">
    <location>
        <begin position="288"/>
        <end position="307"/>
    </location>
</feature>
<keyword evidence="7" id="KW-1185">Reference proteome</keyword>
<dbReference type="PANTHER" id="PTHR42718:SF27">
    <property type="entry name" value="TRANSPORTER, PUTATIVE-RELATED"/>
    <property type="match status" value="1"/>
</dbReference>
<dbReference type="OrthoDB" id="2130629at2759"/>
<keyword evidence="3 5" id="KW-1133">Transmembrane helix</keyword>
<evidence type="ECO:0000256" key="1">
    <source>
        <dbReference type="ARBA" id="ARBA00004141"/>
    </source>
</evidence>
<feature type="transmembrane region" description="Helical" evidence="5">
    <location>
        <begin position="90"/>
        <end position="115"/>
    </location>
</feature>
<feature type="transmembrane region" description="Helical" evidence="5">
    <location>
        <begin position="122"/>
        <end position="142"/>
    </location>
</feature>
<dbReference type="Proteomes" id="UP000019804">
    <property type="component" value="Unassembled WGS sequence"/>
</dbReference>
<dbReference type="Gene3D" id="1.20.1250.20">
    <property type="entry name" value="MFS general substrate transporter like domains"/>
    <property type="match status" value="1"/>
</dbReference>
<keyword evidence="2 5" id="KW-0812">Transmembrane</keyword>
<dbReference type="GO" id="GO:0016020">
    <property type="term" value="C:membrane"/>
    <property type="evidence" value="ECO:0007669"/>
    <property type="project" value="UniProtKB-SubCell"/>
</dbReference>
<feature type="transmembrane region" description="Helical" evidence="5">
    <location>
        <begin position="33"/>
        <end position="51"/>
    </location>
</feature>
<dbReference type="EMBL" id="KK088461">
    <property type="protein sequence ID" value="EYE90373.1"/>
    <property type="molecule type" value="Genomic_DNA"/>
</dbReference>
<feature type="transmembrane region" description="Helical" evidence="5">
    <location>
        <begin position="167"/>
        <end position="200"/>
    </location>
</feature>
<evidence type="ECO:0000313" key="7">
    <source>
        <dbReference type="Proteomes" id="UP000019804"/>
    </source>
</evidence>
<sequence>MTCITGIGNLLAGLLTVCTPVIAIDLQVPPALQLWPTAAFALACGCILFLCGAAADVLGCRRVCLLGSLFQTASALANCTASHSRPRRRSIAFAAMGGGQAVSFGLGLALGGVFADTVGWRWGFYTTACLNGVVLALALWSLPSGVDTDPPISHAILTRLLHDIDWVGALLISICLALISPLNLVLLCSALVFIPAFTFWMSRQARLNRPALIPNILWSHLPFTAVCITVFLVWGSLNASEQLAALYLQDIRGKSALITSLYFMPAPVCGVVMSVATGAFLPRLRPSVAVAAACLVSGIAPLLFATLCGVDGPGYWRGVFQAMALNLLDADLMYTIANLIMTAAFPTGTQALAGGVFNMLAQVEKSFGIAMSALLARQITGQMQMAEDGTKEALLSGYKAGWWYNCSMGFVLVVVSLWGLRSVKRLEVKRD</sequence>
<dbReference type="HOGENOM" id="CLU_000960_27_5_1"/>
<dbReference type="PANTHER" id="PTHR42718">
    <property type="entry name" value="MAJOR FACILITATOR SUPERFAMILY MULTIDRUG TRANSPORTER MFSC"/>
    <property type="match status" value="1"/>
</dbReference>
<evidence type="ECO:0000256" key="3">
    <source>
        <dbReference type="ARBA" id="ARBA00022989"/>
    </source>
</evidence>
<feature type="transmembrane region" description="Helical" evidence="5">
    <location>
        <begin position="402"/>
        <end position="420"/>
    </location>
</feature>
<organism evidence="6 7">
    <name type="scientific">Aspergillus ruber (strain CBS 135680)</name>
    <dbReference type="NCBI Taxonomy" id="1388766"/>
    <lineage>
        <taxon>Eukaryota</taxon>
        <taxon>Fungi</taxon>
        <taxon>Dikarya</taxon>
        <taxon>Ascomycota</taxon>
        <taxon>Pezizomycotina</taxon>
        <taxon>Eurotiomycetes</taxon>
        <taxon>Eurotiomycetidae</taxon>
        <taxon>Eurotiales</taxon>
        <taxon>Aspergillaceae</taxon>
        <taxon>Aspergillus</taxon>
        <taxon>Aspergillus subgen. Aspergillus</taxon>
    </lineage>
</organism>
<dbReference type="GO" id="GO:0022857">
    <property type="term" value="F:transmembrane transporter activity"/>
    <property type="evidence" value="ECO:0007669"/>
    <property type="project" value="InterPro"/>
</dbReference>
<keyword evidence="4 5" id="KW-0472">Membrane</keyword>
<dbReference type="InterPro" id="IPR036259">
    <property type="entry name" value="MFS_trans_sf"/>
</dbReference>
<accession>A0A017S008</accession>
<protein>
    <submittedName>
        <fullName evidence="6">MFS general substrate transporter</fullName>
    </submittedName>
</protein>
<dbReference type="GeneID" id="63702413"/>
<feature type="transmembrane region" description="Helical" evidence="5">
    <location>
        <begin position="212"/>
        <end position="237"/>
    </location>
</feature>
<evidence type="ECO:0000313" key="6">
    <source>
        <dbReference type="EMBL" id="EYE90373.1"/>
    </source>
</evidence>
<evidence type="ECO:0000256" key="2">
    <source>
        <dbReference type="ARBA" id="ARBA00022692"/>
    </source>
</evidence>
<reference evidence="7" key="1">
    <citation type="journal article" date="2014" name="Nat. Commun.">
        <title>Genomic adaptations of the halophilic Dead Sea filamentous fungus Eurotium rubrum.</title>
        <authorList>
            <person name="Kis-Papo T."/>
            <person name="Weig A.R."/>
            <person name="Riley R."/>
            <person name="Persoh D."/>
            <person name="Salamov A."/>
            <person name="Sun H."/>
            <person name="Lipzen A."/>
            <person name="Wasser S.P."/>
            <person name="Rambold G."/>
            <person name="Grigoriev I.V."/>
            <person name="Nevo E."/>
        </authorList>
    </citation>
    <scope>NUCLEOTIDE SEQUENCE [LARGE SCALE GENOMIC DNA]</scope>
    <source>
        <strain evidence="7">CBS 135680</strain>
    </source>
</reference>
<comment type="subcellular location">
    <subcellularLocation>
        <location evidence="1">Membrane</location>
        <topology evidence="1">Multi-pass membrane protein</topology>
    </subcellularLocation>
</comment>
<proteinExistence type="predicted"/>
<name>A0A017S008_ASPRC</name>
<dbReference type="InterPro" id="IPR011701">
    <property type="entry name" value="MFS"/>
</dbReference>
<dbReference type="SUPFAM" id="SSF103473">
    <property type="entry name" value="MFS general substrate transporter"/>
    <property type="match status" value="1"/>
</dbReference>
<evidence type="ECO:0000256" key="5">
    <source>
        <dbReference type="SAM" id="Phobius"/>
    </source>
</evidence>